<proteinExistence type="predicted"/>
<name>A0ABQ2UBY0_9PSEU</name>
<dbReference type="EMBL" id="BMRE01000001">
    <property type="protein sequence ID" value="GGU16016.1"/>
    <property type="molecule type" value="Genomic_DNA"/>
</dbReference>
<protein>
    <submittedName>
        <fullName evidence="1">Uncharacterized protein</fullName>
    </submittedName>
</protein>
<reference evidence="2" key="1">
    <citation type="journal article" date="2019" name="Int. J. Syst. Evol. Microbiol.">
        <title>The Global Catalogue of Microorganisms (GCM) 10K type strain sequencing project: providing services to taxonomists for standard genome sequencing and annotation.</title>
        <authorList>
            <consortium name="The Broad Institute Genomics Platform"/>
            <consortium name="The Broad Institute Genome Sequencing Center for Infectious Disease"/>
            <person name="Wu L."/>
            <person name="Ma J."/>
        </authorList>
    </citation>
    <scope>NUCLEOTIDE SEQUENCE [LARGE SCALE GENOMIC DNA]</scope>
    <source>
        <strain evidence="2">JCM 3296</strain>
    </source>
</reference>
<sequence length="208" mass="22119">MAAAASAGTTAALAVITGVVLSFGPLESRRRDWERCRRRATRAGAGKTGLRARLLRVASGIHGIRAPREAEYMNTAGKALLVAGVATAAAVVRRRRRAPAGRRSGQWLVVTVNRAPEDVQSSLPEDLARWRDQVELRIRPATGDKGTELGVKPVGDVARHDLRLALRRAKAVLEAGEVVQPDTAPTHPGPMGRALQLVTNRAGGGGRL</sequence>
<accession>A0ABQ2UBY0</accession>
<organism evidence="1 2">
    <name type="scientific">Lentzea flava</name>
    <dbReference type="NCBI Taxonomy" id="103732"/>
    <lineage>
        <taxon>Bacteria</taxon>
        <taxon>Bacillati</taxon>
        <taxon>Actinomycetota</taxon>
        <taxon>Actinomycetes</taxon>
        <taxon>Pseudonocardiales</taxon>
        <taxon>Pseudonocardiaceae</taxon>
        <taxon>Lentzea</taxon>
    </lineage>
</organism>
<dbReference type="Proteomes" id="UP000649573">
    <property type="component" value="Unassembled WGS sequence"/>
</dbReference>
<evidence type="ECO:0000313" key="2">
    <source>
        <dbReference type="Proteomes" id="UP000649573"/>
    </source>
</evidence>
<comment type="caution">
    <text evidence="1">The sequence shown here is derived from an EMBL/GenBank/DDBJ whole genome shotgun (WGS) entry which is preliminary data.</text>
</comment>
<evidence type="ECO:0000313" key="1">
    <source>
        <dbReference type="EMBL" id="GGU16016.1"/>
    </source>
</evidence>
<keyword evidence="2" id="KW-1185">Reference proteome</keyword>
<gene>
    <name evidence="1" type="ORF">GCM10010178_04560</name>
</gene>